<keyword evidence="2" id="KW-0808">Transferase</keyword>
<dbReference type="Pfam" id="PF08241">
    <property type="entry name" value="Methyltransf_11"/>
    <property type="match status" value="1"/>
</dbReference>
<dbReference type="AlphaFoldDB" id="A0A6M5K864"/>
<evidence type="ECO:0000313" key="5">
    <source>
        <dbReference type="EMBL" id="QJU69508.1"/>
    </source>
</evidence>
<organism evidence="5">
    <name type="scientific">Nocardiopsis flavescens</name>
    <dbReference type="NCBI Taxonomy" id="758803"/>
    <lineage>
        <taxon>Bacteria</taxon>
        <taxon>Bacillati</taxon>
        <taxon>Actinomycetota</taxon>
        <taxon>Actinomycetes</taxon>
        <taxon>Streptosporangiales</taxon>
        <taxon>Nocardiopsidaceae</taxon>
        <taxon>Nocardiopsis</taxon>
    </lineage>
</organism>
<dbReference type="SUPFAM" id="SSF53335">
    <property type="entry name" value="S-adenosyl-L-methionine-dependent methyltransferases"/>
    <property type="match status" value="1"/>
</dbReference>
<dbReference type="GO" id="GO:0008757">
    <property type="term" value="F:S-adenosylmethionine-dependent methyltransferase activity"/>
    <property type="evidence" value="ECO:0007669"/>
    <property type="project" value="InterPro"/>
</dbReference>
<reference evidence="5" key="1">
    <citation type="submission" date="2020-04" db="EMBL/GenBank/DDBJ databases">
        <title>Discovery, Biosynthesis and Heterologous Production of Loongmycin A, a Potent Anti-Cancer indolocarbazole alkaloid.</title>
        <authorList>
            <person name="Yang C."/>
            <person name="Zhang B."/>
            <person name="Xue W."/>
            <person name="Li W."/>
            <person name="Xu Z."/>
            <person name="Shi J."/>
            <person name="Shen Y."/>
            <person name="Jiao R."/>
            <person name="Tan R."/>
            <person name="Ge H."/>
        </authorList>
    </citation>
    <scope>NUCLEOTIDE SEQUENCE</scope>
    <source>
        <strain evidence="5">NA01583</strain>
    </source>
</reference>
<dbReference type="SMART" id="SM00828">
    <property type="entry name" value="PKS_MT"/>
    <property type="match status" value="1"/>
</dbReference>
<protein>
    <submittedName>
        <fullName evidence="5">LooM</fullName>
    </submittedName>
</protein>
<dbReference type="InterPro" id="IPR050447">
    <property type="entry name" value="Erg6_SMT_methyltransf"/>
</dbReference>
<evidence type="ECO:0000259" key="4">
    <source>
        <dbReference type="SMART" id="SM00828"/>
    </source>
</evidence>
<evidence type="ECO:0000256" key="2">
    <source>
        <dbReference type="ARBA" id="ARBA00022679"/>
    </source>
</evidence>
<accession>A0A6M5K864</accession>
<dbReference type="InterPro" id="IPR013216">
    <property type="entry name" value="Methyltransf_11"/>
</dbReference>
<keyword evidence="1" id="KW-0489">Methyltransferase</keyword>
<sequence>MYEQSTDPYVSVWGENLHFGYWDGEQDQATVAEATEALTDKTLALLDAARDERVLDVGCGVGAPALRLAGQTGARVTGISISQAQIASATAAAQKAGLHERVSFQHADAMDLPFPDAKFDSVLALESLHHMPNRRHVLGELHRVLRPGGRVAIADFVLLGQTTPEGTRILEDFRRTGGVLSLGLVEEYQAEIVDAGFTLEQTLDVSAQTRRSFAATADAFEAARDRVVPFMGAEGLTAMVQTCRQLAELPQAGYALFSAGRV</sequence>
<feature type="domain" description="Polyketide synthase-like methyltransferase" evidence="4">
    <location>
        <begin position="34"/>
        <end position="262"/>
    </location>
</feature>
<dbReference type="GO" id="GO:0032259">
    <property type="term" value="P:methylation"/>
    <property type="evidence" value="ECO:0007669"/>
    <property type="project" value="UniProtKB-KW"/>
</dbReference>
<dbReference type="PANTHER" id="PTHR44068:SF11">
    <property type="entry name" value="GERANYL DIPHOSPHATE 2-C-METHYLTRANSFERASE"/>
    <property type="match status" value="1"/>
</dbReference>
<keyword evidence="3" id="KW-0949">S-adenosyl-L-methionine</keyword>
<dbReference type="CDD" id="cd02440">
    <property type="entry name" value="AdoMet_MTases"/>
    <property type="match status" value="1"/>
</dbReference>
<evidence type="ECO:0000256" key="1">
    <source>
        <dbReference type="ARBA" id="ARBA00022603"/>
    </source>
</evidence>
<dbReference type="PANTHER" id="PTHR44068">
    <property type="entry name" value="ZGC:194242"/>
    <property type="match status" value="1"/>
</dbReference>
<dbReference type="EMBL" id="MT371051">
    <property type="protein sequence ID" value="QJU69508.1"/>
    <property type="molecule type" value="Genomic_DNA"/>
</dbReference>
<dbReference type="InterPro" id="IPR029063">
    <property type="entry name" value="SAM-dependent_MTases_sf"/>
</dbReference>
<dbReference type="InterPro" id="IPR020803">
    <property type="entry name" value="MeTfrase_dom"/>
</dbReference>
<dbReference type="Gene3D" id="3.40.50.150">
    <property type="entry name" value="Vaccinia Virus protein VP39"/>
    <property type="match status" value="1"/>
</dbReference>
<name>A0A6M5K864_9ACTN</name>
<evidence type="ECO:0000256" key="3">
    <source>
        <dbReference type="ARBA" id="ARBA00022691"/>
    </source>
</evidence>
<proteinExistence type="predicted"/>